<sequence length="110" mass="11969">MSERLFEVTDDTFEARVLEAATPTLVAFVASWCSPCIELRPRLSALASARETTLQVALCDVDLNTAMAHKYGVRGMPTLALFTDAGLDTTRVGALSAAQLETWLDHQLVN</sequence>
<keyword evidence="2" id="KW-0813">Transport</keyword>
<evidence type="ECO:0000256" key="6">
    <source>
        <dbReference type="PIRNR" id="PIRNR000077"/>
    </source>
</evidence>
<evidence type="ECO:0000256" key="3">
    <source>
        <dbReference type="ARBA" id="ARBA00022982"/>
    </source>
</evidence>
<keyword evidence="10" id="KW-1185">Reference proteome</keyword>
<keyword evidence="3" id="KW-0249">Electron transport</keyword>
<dbReference type="PANTHER" id="PTHR45663:SF11">
    <property type="entry name" value="GEO12009P1"/>
    <property type="match status" value="1"/>
</dbReference>
<evidence type="ECO:0000256" key="4">
    <source>
        <dbReference type="ARBA" id="ARBA00023157"/>
    </source>
</evidence>
<dbReference type="InterPro" id="IPR005746">
    <property type="entry name" value="Thioredoxin"/>
</dbReference>
<evidence type="ECO:0000256" key="1">
    <source>
        <dbReference type="ARBA" id="ARBA00008987"/>
    </source>
</evidence>
<keyword evidence="5 7" id="KW-0676">Redox-active center</keyword>
<dbReference type="PRINTS" id="PR00421">
    <property type="entry name" value="THIOREDOXIN"/>
</dbReference>
<evidence type="ECO:0000256" key="7">
    <source>
        <dbReference type="PIRSR" id="PIRSR000077-4"/>
    </source>
</evidence>
<evidence type="ECO:0000313" key="10">
    <source>
        <dbReference type="Proteomes" id="UP000186806"/>
    </source>
</evidence>
<proteinExistence type="inferred from homology"/>
<evidence type="ECO:0000259" key="8">
    <source>
        <dbReference type="PROSITE" id="PS51352"/>
    </source>
</evidence>
<comment type="caution">
    <text evidence="9">The sequence shown here is derived from an EMBL/GenBank/DDBJ whole genome shotgun (WGS) entry which is preliminary data.</text>
</comment>
<gene>
    <name evidence="9" type="ORF">BTW10_02025</name>
</gene>
<organism evidence="9 10">
    <name type="scientific">Chromohalobacter japonicus</name>
    <dbReference type="NCBI Taxonomy" id="223900"/>
    <lineage>
        <taxon>Bacteria</taxon>
        <taxon>Pseudomonadati</taxon>
        <taxon>Pseudomonadota</taxon>
        <taxon>Gammaproteobacteria</taxon>
        <taxon>Oceanospirillales</taxon>
        <taxon>Halomonadaceae</taxon>
        <taxon>Chromohalobacter</taxon>
    </lineage>
</organism>
<evidence type="ECO:0000313" key="9">
    <source>
        <dbReference type="EMBL" id="OLO12828.1"/>
    </source>
</evidence>
<dbReference type="STRING" id="223900.GCA_000821045_00268"/>
<dbReference type="Gene3D" id="3.40.30.10">
    <property type="entry name" value="Glutaredoxin"/>
    <property type="match status" value="1"/>
</dbReference>
<evidence type="ECO:0000256" key="5">
    <source>
        <dbReference type="ARBA" id="ARBA00023284"/>
    </source>
</evidence>
<dbReference type="GO" id="GO:0015035">
    <property type="term" value="F:protein-disulfide reductase activity"/>
    <property type="evidence" value="ECO:0007669"/>
    <property type="project" value="InterPro"/>
</dbReference>
<keyword evidence="4 7" id="KW-1015">Disulfide bond</keyword>
<dbReference type="EMBL" id="MSDQ01000005">
    <property type="protein sequence ID" value="OLO12828.1"/>
    <property type="molecule type" value="Genomic_DNA"/>
</dbReference>
<dbReference type="Proteomes" id="UP000186806">
    <property type="component" value="Unassembled WGS sequence"/>
</dbReference>
<dbReference type="PROSITE" id="PS51352">
    <property type="entry name" value="THIOREDOXIN_2"/>
    <property type="match status" value="1"/>
</dbReference>
<dbReference type="CDD" id="cd02947">
    <property type="entry name" value="TRX_family"/>
    <property type="match status" value="1"/>
</dbReference>
<comment type="similarity">
    <text evidence="1 6">Belongs to the thioredoxin family.</text>
</comment>
<dbReference type="InterPro" id="IPR013766">
    <property type="entry name" value="Thioredoxin_domain"/>
</dbReference>
<dbReference type="RefSeq" id="WP_075367944.1">
    <property type="nucleotide sequence ID" value="NZ_JAKGAJ010000002.1"/>
</dbReference>
<feature type="disulfide bond" description="Redox-active" evidence="7">
    <location>
        <begin position="33"/>
        <end position="36"/>
    </location>
</feature>
<accession>A0A1Q8TGP2</accession>
<dbReference type="GO" id="GO:0005829">
    <property type="term" value="C:cytosol"/>
    <property type="evidence" value="ECO:0007669"/>
    <property type="project" value="TreeGrafter"/>
</dbReference>
<dbReference type="PIRSF" id="PIRSF000077">
    <property type="entry name" value="Thioredoxin"/>
    <property type="match status" value="1"/>
</dbReference>
<feature type="domain" description="Thioredoxin" evidence="8">
    <location>
        <begin position="1"/>
        <end position="109"/>
    </location>
</feature>
<evidence type="ECO:0000256" key="2">
    <source>
        <dbReference type="ARBA" id="ARBA00022448"/>
    </source>
</evidence>
<dbReference type="PANTHER" id="PTHR45663">
    <property type="entry name" value="GEO12009P1"/>
    <property type="match status" value="1"/>
</dbReference>
<protein>
    <recommendedName>
        <fullName evidence="6">Thioredoxin</fullName>
    </recommendedName>
</protein>
<name>A0A1Q8TGP2_9GAMM</name>
<reference evidence="9 10" key="1">
    <citation type="submission" date="2016-12" db="EMBL/GenBank/DDBJ databases">
        <title>Draft genome sequences of strains Salinicola socius SMB35, Salinicola sp. MH3R3-1 and Chromohalobacter sp. SMB17 from the Verkhnekamsk potash mining region of Russia.</title>
        <authorList>
            <person name="Mavrodi D.V."/>
            <person name="Olsson B.E."/>
            <person name="Korsakova E.S."/>
            <person name="Pyankova A."/>
            <person name="Mavrodi O.V."/>
            <person name="Plotnikova E.G."/>
        </authorList>
    </citation>
    <scope>NUCLEOTIDE SEQUENCE [LARGE SCALE GENOMIC DNA]</scope>
    <source>
        <strain evidence="9 10">SMB17</strain>
    </source>
</reference>
<dbReference type="AlphaFoldDB" id="A0A1Q8TGP2"/>
<dbReference type="Pfam" id="PF00085">
    <property type="entry name" value="Thioredoxin"/>
    <property type="match status" value="1"/>
</dbReference>
<dbReference type="SUPFAM" id="SSF52833">
    <property type="entry name" value="Thioredoxin-like"/>
    <property type="match status" value="1"/>
</dbReference>
<dbReference type="GO" id="GO:0045454">
    <property type="term" value="P:cell redox homeostasis"/>
    <property type="evidence" value="ECO:0007669"/>
    <property type="project" value="TreeGrafter"/>
</dbReference>
<dbReference type="InterPro" id="IPR036249">
    <property type="entry name" value="Thioredoxin-like_sf"/>
</dbReference>